<dbReference type="Proteomes" id="UP000683575">
    <property type="component" value="Chromosome"/>
</dbReference>
<dbReference type="AlphaFoldDB" id="A0A975Y261"/>
<name>A0A975Y261_9ACTN</name>
<sequence length="57" mass="6583">MTLPSFSLPSPLRLFSQDTARRNAARAISVVAERRSERDEVERFLAHLDAHRHRRVG</sequence>
<evidence type="ECO:0000313" key="1">
    <source>
        <dbReference type="EMBL" id="QWZ10220.1"/>
    </source>
</evidence>
<accession>A0A975Y261</accession>
<proteinExistence type="predicted"/>
<reference evidence="1" key="1">
    <citation type="submission" date="2021-06" db="EMBL/GenBank/DDBJ databases">
        <title>Complete genome sequence of Nocardioides sp. G188.</title>
        <authorList>
            <person name="Im W.-T."/>
        </authorList>
    </citation>
    <scope>NUCLEOTIDE SEQUENCE</scope>
    <source>
        <strain evidence="1">G188</strain>
    </source>
</reference>
<keyword evidence="2" id="KW-1185">Reference proteome</keyword>
<dbReference type="EMBL" id="CP077062">
    <property type="protein sequence ID" value="QWZ10220.1"/>
    <property type="molecule type" value="Genomic_DNA"/>
</dbReference>
<evidence type="ECO:0000313" key="2">
    <source>
        <dbReference type="Proteomes" id="UP000683575"/>
    </source>
</evidence>
<gene>
    <name evidence="1" type="ORF">KRR39_11125</name>
</gene>
<dbReference type="KEGG" id="nps:KRR39_11125"/>
<dbReference type="RefSeq" id="WP_216942066.1">
    <property type="nucleotide sequence ID" value="NZ_CP077062.1"/>
</dbReference>
<organism evidence="1 2">
    <name type="scientific">Nocardioides panacis</name>
    <dbReference type="NCBI Taxonomy" id="2849501"/>
    <lineage>
        <taxon>Bacteria</taxon>
        <taxon>Bacillati</taxon>
        <taxon>Actinomycetota</taxon>
        <taxon>Actinomycetes</taxon>
        <taxon>Propionibacteriales</taxon>
        <taxon>Nocardioidaceae</taxon>
        <taxon>Nocardioides</taxon>
    </lineage>
</organism>
<protein>
    <submittedName>
        <fullName evidence="1">Uncharacterized protein</fullName>
    </submittedName>
</protein>